<feature type="region of interest" description="Disordered" evidence="1">
    <location>
        <begin position="1"/>
        <end position="24"/>
    </location>
</feature>
<accession>A0ABR5SWR0</accession>
<proteinExistence type="predicted"/>
<dbReference type="EMBL" id="LIPY01000105">
    <property type="protein sequence ID" value="KWX76725.1"/>
    <property type="molecule type" value="Genomic_DNA"/>
</dbReference>
<evidence type="ECO:0000256" key="1">
    <source>
        <dbReference type="SAM" id="MobiDB-lite"/>
    </source>
</evidence>
<dbReference type="Proteomes" id="UP000070252">
    <property type="component" value="Unassembled WGS sequence"/>
</dbReference>
<gene>
    <name evidence="2" type="ORF">AML91_09495</name>
</gene>
<reference evidence="2 3" key="1">
    <citation type="submission" date="2015-08" db="EMBL/GenBank/DDBJ databases">
        <title>Genome of Paenibacillus jilunlii.</title>
        <authorList>
            <person name="Sant'Anna F.H."/>
            <person name="Ambrosini A."/>
            <person name="Souza R."/>
            <person name="Bach E."/>
            <person name="Fernandes G."/>
            <person name="Balsanelli E."/>
            <person name="Baura V.A."/>
            <person name="Pedrosa F.O."/>
            <person name="Souza E.M."/>
            <person name="Passaglia L."/>
        </authorList>
    </citation>
    <scope>NUCLEOTIDE SEQUENCE [LARGE SCALE GENOMIC DNA]</scope>
    <source>
        <strain evidence="2 3">DSM 23019</strain>
    </source>
</reference>
<organism evidence="2 3">
    <name type="scientific">Paenibacillus jilunlii</name>
    <dbReference type="NCBI Taxonomy" id="682956"/>
    <lineage>
        <taxon>Bacteria</taxon>
        <taxon>Bacillati</taxon>
        <taxon>Bacillota</taxon>
        <taxon>Bacilli</taxon>
        <taxon>Bacillales</taxon>
        <taxon>Paenibacillaceae</taxon>
        <taxon>Paenibacillus</taxon>
    </lineage>
</organism>
<comment type="caution">
    <text evidence="2">The sequence shown here is derived from an EMBL/GenBank/DDBJ whole genome shotgun (WGS) entry which is preliminary data.</text>
</comment>
<evidence type="ECO:0000313" key="2">
    <source>
        <dbReference type="EMBL" id="KWX76725.1"/>
    </source>
</evidence>
<sequence length="79" mass="8635">MFGISALQNPLLANDGTPAGVKDGNPDYMKAQTVLFSPRSPSLYKPSRKLYLFFSWAGVDILSNEPEMAAQLSVMGARR</sequence>
<protein>
    <submittedName>
        <fullName evidence="2">Uncharacterized protein</fullName>
    </submittedName>
</protein>
<evidence type="ECO:0000313" key="3">
    <source>
        <dbReference type="Proteomes" id="UP000070252"/>
    </source>
</evidence>
<name>A0ABR5SWR0_9BACL</name>
<keyword evidence="3" id="KW-1185">Reference proteome</keyword>